<dbReference type="OrthoDB" id="1100067at2"/>
<keyword evidence="2" id="KW-1185">Reference proteome</keyword>
<organism evidence="1 2">
    <name type="scientific">Dysgonomonas capnocytophagoides</name>
    <dbReference type="NCBI Taxonomy" id="45254"/>
    <lineage>
        <taxon>Bacteria</taxon>
        <taxon>Pseudomonadati</taxon>
        <taxon>Bacteroidota</taxon>
        <taxon>Bacteroidia</taxon>
        <taxon>Bacteroidales</taxon>
        <taxon>Dysgonomonadaceae</taxon>
        <taxon>Dysgonomonas</taxon>
    </lineage>
</organism>
<name>A0A4Y8L3M3_9BACT</name>
<evidence type="ECO:0000313" key="2">
    <source>
        <dbReference type="Proteomes" id="UP000297861"/>
    </source>
</evidence>
<accession>A0A4Y8L3M3</accession>
<dbReference type="InterPro" id="IPR046558">
    <property type="entry name" value="DUF6712"/>
</dbReference>
<dbReference type="Pfam" id="PF20459">
    <property type="entry name" value="DUF6712"/>
    <property type="match status" value="1"/>
</dbReference>
<gene>
    <name evidence="1" type="ORF">E2605_12510</name>
</gene>
<sequence>MKLPFEPATFAKEMKPRISGVNLTLDYYNIESSLYKVSVTCSDILGSALYEKICDGTASDNTGYQEIAKDYLQRALLHFGFYEHLIFLITRIGNDGVTVKKNTDETTLYKYQEDDLKNNLITTGWFWMNQLIRFLNEHKEAFPDWKDKTVMSDIPVDVNDFQRWVGISDEYFVIQAAWLIREVWDECVLSRQKEPVKKKEIVRALCYDVVSRACIRLAYMMLPEPIRKDISNEMGKNHNAQADTYIRDRVSKVYGAKAEEYWIAWDLELNKQQLKEQKITQARPVVQRPKVNESDKYYMP</sequence>
<proteinExistence type="predicted"/>
<evidence type="ECO:0000313" key="1">
    <source>
        <dbReference type="EMBL" id="TFD95650.1"/>
    </source>
</evidence>
<comment type="caution">
    <text evidence="1">The sequence shown here is derived from an EMBL/GenBank/DDBJ whole genome shotgun (WGS) entry which is preliminary data.</text>
</comment>
<dbReference type="Proteomes" id="UP000297861">
    <property type="component" value="Unassembled WGS sequence"/>
</dbReference>
<dbReference type="AlphaFoldDB" id="A0A4Y8L3M3"/>
<protein>
    <submittedName>
        <fullName evidence="1">Uncharacterized protein</fullName>
    </submittedName>
</protein>
<dbReference type="RefSeq" id="WP_134436669.1">
    <property type="nucleotide sequence ID" value="NZ_JAWZLG010000074.1"/>
</dbReference>
<reference evidence="1 2" key="1">
    <citation type="submission" date="2019-03" db="EMBL/GenBank/DDBJ databases">
        <title>San Antonio Military Medical Center submission to MRSN (WRAIR), pending publication.</title>
        <authorList>
            <person name="Blyth D.M."/>
            <person name="Mccarthy S.L."/>
            <person name="Schall S.E."/>
            <person name="Stam J.A."/>
            <person name="Ong A.C."/>
            <person name="Mcgann P.T."/>
        </authorList>
    </citation>
    <scope>NUCLEOTIDE SEQUENCE [LARGE SCALE GENOMIC DNA]</scope>
    <source>
        <strain evidence="1 2">MRSN571793</strain>
    </source>
</reference>
<dbReference type="EMBL" id="SOML01000007">
    <property type="protein sequence ID" value="TFD95650.1"/>
    <property type="molecule type" value="Genomic_DNA"/>
</dbReference>